<gene>
    <name evidence="3" type="ORF">Poli38472_012958</name>
</gene>
<organism evidence="3 4">
    <name type="scientific">Pythium oligandrum</name>
    <name type="common">Mycoparasitic fungus</name>
    <dbReference type="NCBI Taxonomy" id="41045"/>
    <lineage>
        <taxon>Eukaryota</taxon>
        <taxon>Sar</taxon>
        <taxon>Stramenopiles</taxon>
        <taxon>Oomycota</taxon>
        <taxon>Peronosporomycetes</taxon>
        <taxon>Pythiales</taxon>
        <taxon>Pythiaceae</taxon>
        <taxon>Pythium</taxon>
    </lineage>
</organism>
<dbReference type="PROSITE" id="PS51745">
    <property type="entry name" value="PB1"/>
    <property type="match status" value="1"/>
</dbReference>
<feature type="compositionally biased region" description="Basic and acidic residues" evidence="1">
    <location>
        <begin position="281"/>
        <end position="296"/>
    </location>
</feature>
<dbReference type="Pfam" id="PF00564">
    <property type="entry name" value="PB1"/>
    <property type="match status" value="1"/>
</dbReference>
<dbReference type="SUPFAM" id="SSF54277">
    <property type="entry name" value="CAD &amp; PB1 domains"/>
    <property type="match status" value="1"/>
</dbReference>
<name>A0A8K1FIY5_PYTOL</name>
<dbReference type="Proteomes" id="UP000794436">
    <property type="component" value="Unassembled WGS sequence"/>
</dbReference>
<feature type="region of interest" description="Disordered" evidence="1">
    <location>
        <begin position="229"/>
        <end position="296"/>
    </location>
</feature>
<feature type="domain" description="PB1" evidence="2">
    <location>
        <begin position="2"/>
        <end position="93"/>
    </location>
</feature>
<dbReference type="EMBL" id="SPLM01000040">
    <property type="protein sequence ID" value="TMW64336.1"/>
    <property type="molecule type" value="Genomic_DNA"/>
</dbReference>
<accession>A0A8K1FIY5</accession>
<reference evidence="3" key="1">
    <citation type="submission" date="2019-03" db="EMBL/GenBank/DDBJ databases">
        <title>Long read genome sequence of the mycoparasitic Pythium oligandrum ATCC 38472 isolated from sugarbeet rhizosphere.</title>
        <authorList>
            <person name="Gaulin E."/>
        </authorList>
    </citation>
    <scope>NUCLEOTIDE SEQUENCE</scope>
    <source>
        <strain evidence="3">ATCC 38472_TT</strain>
    </source>
</reference>
<evidence type="ECO:0000313" key="4">
    <source>
        <dbReference type="Proteomes" id="UP000794436"/>
    </source>
</evidence>
<dbReference type="OrthoDB" id="161258at2759"/>
<dbReference type="InterPro" id="IPR053793">
    <property type="entry name" value="PB1-like"/>
</dbReference>
<evidence type="ECO:0000259" key="2">
    <source>
        <dbReference type="PROSITE" id="PS51745"/>
    </source>
</evidence>
<comment type="caution">
    <text evidence="3">The sequence shown here is derived from an EMBL/GenBank/DDBJ whole genome shotgun (WGS) entry which is preliminary data.</text>
</comment>
<dbReference type="Gene3D" id="3.10.20.90">
    <property type="entry name" value="Phosphatidylinositol 3-kinase Catalytic Subunit, Chain A, domain 1"/>
    <property type="match status" value="1"/>
</dbReference>
<keyword evidence="4" id="KW-1185">Reference proteome</keyword>
<dbReference type="AlphaFoldDB" id="A0A8K1FIY5"/>
<feature type="compositionally biased region" description="Acidic residues" evidence="1">
    <location>
        <begin position="236"/>
        <end position="253"/>
    </location>
</feature>
<dbReference type="SMART" id="SM00666">
    <property type="entry name" value="PB1"/>
    <property type="match status" value="1"/>
</dbReference>
<evidence type="ECO:0000256" key="1">
    <source>
        <dbReference type="SAM" id="MobiDB-lite"/>
    </source>
</evidence>
<evidence type="ECO:0000313" key="3">
    <source>
        <dbReference type="EMBL" id="TMW64336.1"/>
    </source>
</evidence>
<dbReference type="InterPro" id="IPR000270">
    <property type="entry name" value="PB1_dom"/>
</dbReference>
<feature type="region of interest" description="Disordered" evidence="1">
    <location>
        <begin position="162"/>
        <end position="193"/>
    </location>
</feature>
<protein>
    <recommendedName>
        <fullName evidence="2">PB1 domain-containing protein</fullName>
    </recommendedName>
</protein>
<sequence length="355" mass="39842">MQCVLKLSFRGETHRLTLDQHEVTFKELEARVNDLYEEARRPKSWTLIYRDNEDDLVTVSNDEELKEACHVFAELKESTQRQSNKLHLHFHVVAKVTLKEQLAPVIHAVEEISGKVVRLAADTRESIRRSSYVEKGRESLATSAVHTREALSAAGRGISHRIRRASSAASEQISGIRERVERRRSRFSSQDMVDVDDSSPVALMATDVERNIEDDVVPDLMPVEELLAQARAAEQAESEDEATTDAQDDDVDEEMPHLEPVAPSNEDHVPASDAETASTGSDEHENGWDVVSREPHSPIFGVETDDEMEAYFGGWQQQLQLIHGIMPNADTAICIDLLEKHHGNLEAVLLELTDL</sequence>
<dbReference type="CDD" id="cd05992">
    <property type="entry name" value="PB1"/>
    <property type="match status" value="1"/>
</dbReference>
<proteinExistence type="predicted"/>